<proteinExistence type="predicted"/>
<dbReference type="CDD" id="cd01948">
    <property type="entry name" value="EAL"/>
    <property type="match status" value="1"/>
</dbReference>
<reference evidence="5 7" key="2">
    <citation type="submission" date="2018-03" db="EMBL/GenBank/DDBJ databases">
        <title>Genomic Encyclopedia of Archaeal and Bacterial Type Strains, Phase II (KMG-II): from individual species to whole genera.</title>
        <authorList>
            <person name="Goeker M."/>
        </authorList>
    </citation>
    <scope>NUCLEOTIDE SEQUENCE [LARGE SCALE GENOMIC DNA]</scope>
    <source>
        <strain evidence="5 7">DSM 25227</strain>
    </source>
</reference>
<dbReference type="PROSITE" id="PS50887">
    <property type="entry name" value="GGDEF"/>
    <property type="match status" value="1"/>
</dbReference>
<evidence type="ECO:0000313" key="7">
    <source>
        <dbReference type="Proteomes" id="UP000245839"/>
    </source>
</evidence>
<dbReference type="InterPro" id="IPR000160">
    <property type="entry name" value="GGDEF_dom"/>
</dbReference>
<evidence type="ECO:0000256" key="2">
    <source>
        <dbReference type="SAM" id="Phobius"/>
    </source>
</evidence>
<dbReference type="SMART" id="SM00052">
    <property type="entry name" value="EAL"/>
    <property type="match status" value="1"/>
</dbReference>
<dbReference type="SUPFAM" id="SSF55073">
    <property type="entry name" value="Nucleotide cyclase"/>
    <property type="match status" value="1"/>
</dbReference>
<dbReference type="GO" id="GO:0071111">
    <property type="term" value="F:cyclic-guanylate-specific phosphodiesterase activity"/>
    <property type="evidence" value="ECO:0007669"/>
    <property type="project" value="InterPro"/>
</dbReference>
<dbReference type="OrthoDB" id="9814202at2"/>
<evidence type="ECO:0000259" key="4">
    <source>
        <dbReference type="PROSITE" id="PS50887"/>
    </source>
</evidence>
<dbReference type="SUPFAM" id="SSF141868">
    <property type="entry name" value="EAL domain-like"/>
    <property type="match status" value="1"/>
</dbReference>
<dbReference type="AlphaFoldDB" id="A0A2Y9AAQ3"/>
<reference evidence="6 8" key="1">
    <citation type="submission" date="2016-10" db="EMBL/GenBank/DDBJ databases">
        <authorList>
            <person name="Cai Z."/>
        </authorList>
    </citation>
    <scope>NUCLEOTIDE SEQUENCE [LARGE SCALE GENOMIC DNA]</scope>
    <source>
        <strain evidence="6 8">DSM 25227</strain>
    </source>
</reference>
<evidence type="ECO:0000313" key="6">
    <source>
        <dbReference type="EMBL" id="SSA41350.1"/>
    </source>
</evidence>
<dbReference type="Pfam" id="PF00563">
    <property type="entry name" value="EAL"/>
    <property type="match status" value="1"/>
</dbReference>
<dbReference type="InterPro" id="IPR035919">
    <property type="entry name" value="EAL_sf"/>
</dbReference>
<dbReference type="InterPro" id="IPR029787">
    <property type="entry name" value="Nucleotide_cyclase"/>
</dbReference>
<evidence type="ECO:0000313" key="5">
    <source>
        <dbReference type="EMBL" id="PWJ20940.1"/>
    </source>
</evidence>
<feature type="region of interest" description="Disordered" evidence="1">
    <location>
        <begin position="509"/>
        <end position="533"/>
    </location>
</feature>
<keyword evidence="2" id="KW-0472">Membrane</keyword>
<feature type="domain" description="GGDEF" evidence="4">
    <location>
        <begin position="100"/>
        <end position="234"/>
    </location>
</feature>
<accession>A0A2Y9AAQ3</accession>
<evidence type="ECO:0000256" key="1">
    <source>
        <dbReference type="SAM" id="MobiDB-lite"/>
    </source>
</evidence>
<name>A0A2Y9AAQ3_9RHOB</name>
<keyword evidence="7" id="KW-1185">Reference proteome</keyword>
<dbReference type="EMBL" id="QGDJ01000002">
    <property type="protein sequence ID" value="PWJ20940.1"/>
    <property type="molecule type" value="Genomic_DNA"/>
</dbReference>
<dbReference type="PROSITE" id="PS50883">
    <property type="entry name" value="EAL"/>
    <property type="match status" value="1"/>
</dbReference>
<evidence type="ECO:0000259" key="3">
    <source>
        <dbReference type="PROSITE" id="PS50883"/>
    </source>
</evidence>
<dbReference type="Gene3D" id="3.20.20.450">
    <property type="entry name" value="EAL domain"/>
    <property type="match status" value="1"/>
</dbReference>
<dbReference type="PANTHER" id="PTHR33121:SF70">
    <property type="entry name" value="SIGNALING PROTEIN YKOW"/>
    <property type="match status" value="1"/>
</dbReference>
<dbReference type="Pfam" id="PF00990">
    <property type="entry name" value="GGDEF"/>
    <property type="match status" value="1"/>
</dbReference>
<organism evidence="6 8">
    <name type="scientific">Jannaschia seohaensis</name>
    <dbReference type="NCBI Taxonomy" id="475081"/>
    <lineage>
        <taxon>Bacteria</taxon>
        <taxon>Pseudomonadati</taxon>
        <taxon>Pseudomonadota</taxon>
        <taxon>Alphaproteobacteria</taxon>
        <taxon>Rhodobacterales</taxon>
        <taxon>Roseobacteraceae</taxon>
        <taxon>Jannaschia</taxon>
    </lineage>
</organism>
<protein>
    <submittedName>
        <fullName evidence="6">EAL domain, c-di-GMP-specific phosphodiesterase class I (Or its enzymatically inactive variant)</fullName>
    </submittedName>
    <submittedName>
        <fullName evidence="5">EAL domain-containing protein (Putative c-di-GMP-specific phosphodiesterase class I)</fullName>
    </submittedName>
</protein>
<dbReference type="Gene3D" id="3.30.70.270">
    <property type="match status" value="1"/>
</dbReference>
<dbReference type="RefSeq" id="WP_109563304.1">
    <property type="nucleotide sequence ID" value="NZ_QGDJ01000002.1"/>
</dbReference>
<feature type="transmembrane region" description="Helical" evidence="2">
    <location>
        <begin position="27"/>
        <end position="60"/>
    </location>
</feature>
<dbReference type="PANTHER" id="PTHR33121">
    <property type="entry name" value="CYCLIC DI-GMP PHOSPHODIESTERASE PDEF"/>
    <property type="match status" value="1"/>
</dbReference>
<dbReference type="Proteomes" id="UP000251571">
    <property type="component" value="Unassembled WGS sequence"/>
</dbReference>
<keyword evidence="2" id="KW-1133">Transmembrane helix</keyword>
<evidence type="ECO:0000313" key="8">
    <source>
        <dbReference type="Proteomes" id="UP000251571"/>
    </source>
</evidence>
<sequence>MTRLSDIPHFDSPLGHRLRALRDRVDWMMLFPVAAAFAWFLGEAAVAVVLAVILPAFLALQGRPAGATARGAPRAGAAIAPDALRRQVDDILTDCAALNRTTAVLRLHLSPKGNEDWDEETRAKVTARLALRVMAAMRGQDQVLRTGATDLVLLLCPTRRADLQVLMNIVDRVQMAVAEPISLDGATLSAQSAIGVCSETMATSRTGHALLRGAETALTVARREREDSVRFFNADLRAEAEIDAQLTREIDAALEGGQIGAWFQPQIDAATGEIAGFEALARWTHPELGVLEPDRFLSAAQASGRMSDLGEAVLAAALDALASWDAAGLTVPGICVNLSMEELADPRLAERMVWQVDQRDVRPTRIAFELPSSVTELAEDAVVQANIEELRHVGFRLDLDDFGTGPATVSHVSRFGVHRIVLDRSLVAGIDVDPARRRVVAAILAMAEVLGLVTLAEGVETDDLQALLKRMGCVHLQGFAVARAMPLVDTLTWLRGRVAARGAAMARQSRVRARTEDAPEPTAPRAAQKRWLQ</sequence>
<dbReference type="InterPro" id="IPR001633">
    <property type="entry name" value="EAL_dom"/>
</dbReference>
<dbReference type="InterPro" id="IPR043128">
    <property type="entry name" value="Rev_trsase/Diguanyl_cyclase"/>
</dbReference>
<dbReference type="Proteomes" id="UP000245839">
    <property type="component" value="Unassembled WGS sequence"/>
</dbReference>
<dbReference type="EMBL" id="UETC01000002">
    <property type="protein sequence ID" value="SSA41350.1"/>
    <property type="molecule type" value="Genomic_DNA"/>
</dbReference>
<dbReference type="InterPro" id="IPR050706">
    <property type="entry name" value="Cyclic-di-GMP_PDE-like"/>
</dbReference>
<gene>
    <name evidence="5" type="ORF">BCF38_102187</name>
    <name evidence="6" type="ORF">SAMN05421539_102187</name>
</gene>
<keyword evidence="2" id="KW-0812">Transmembrane</keyword>
<feature type="domain" description="EAL" evidence="3">
    <location>
        <begin position="243"/>
        <end position="498"/>
    </location>
</feature>